<sequence length="236" mass="27136">MNTLKVNTPEELHQAIGEFLQSNYSRQDLVKMYDDTRKCATSFRGVYLALPVLSARKSDPLDGLQYIMDWSKEASKVVDDIASNLEQQTISEVTSQLKKIRSFADSVLSLVDTKLKEQAQKKARAKVEKEYKNVSDKVSRLKLEKMLLIDQENILGELQLEELEILRRETKEIVQIYLSKDPTFKDRLSQLNNEINEMLETLNKLVGSNTPTGKLLDIYCKLKDIPLQQQFDDVGY</sequence>
<protein>
    <submittedName>
        <fullName evidence="1">Uncharacterized protein</fullName>
    </submittedName>
</protein>
<dbReference type="EMBL" id="BARU01023444">
    <property type="protein sequence ID" value="GAH53188.1"/>
    <property type="molecule type" value="Genomic_DNA"/>
</dbReference>
<proteinExistence type="predicted"/>
<comment type="caution">
    <text evidence="1">The sequence shown here is derived from an EMBL/GenBank/DDBJ whole genome shotgun (WGS) entry which is preliminary data.</text>
</comment>
<accession>X1I6J7</accession>
<feature type="non-terminal residue" evidence="1">
    <location>
        <position position="236"/>
    </location>
</feature>
<organism evidence="1">
    <name type="scientific">marine sediment metagenome</name>
    <dbReference type="NCBI Taxonomy" id="412755"/>
    <lineage>
        <taxon>unclassified sequences</taxon>
        <taxon>metagenomes</taxon>
        <taxon>ecological metagenomes</taxon>
    </lineage>
</organism>
<gene>
    <name evidence="1" type="ORF">S03H2_38049</name>
</gene>
<dbReference type="AlphaFoldDB" id="X1I6J7"/>
<evidence type="ECO:0000313" key="1">
    <source>
        <dbReference type="EMBL" id="GAH53188.1"/>
    </source>
</evidence>
<reference evidence="1" key="1">
    <citation type="journal article" date="2014" name="Front. Microbiol.">
        <title>High frequency of phylogenetically diverse reductive dehalogenase-homologous genes in deep subseafloor sedimentary metagenomes.</title>
        <authorList>
            <person name="Kawai M."/>
            <person name="Futagami T."/>
            <person name="Toyoda A."/>
            <person name="Takaki Y."/>
            <person name="Nishi S."/>
            <person name="Hori S."/>
            <person name="Arai W."/>
            <person name="Tsubouchi T."/>
            <person name="Morono Y."/>
            <person name="Uchiyama I."/>
            <person name="Ito T."/>
            <person name="Fujiyama A."/>
            <person name="Inagaki F."/>
            <person name="Takami H."/>
        </authorList>
    </citation>
    <scope>NUCLEOTIDE SEQUENCE</scope>
    <source>
        <strain evidence="1">Expedition CK06-06</strain>
    </source>
</reference>
<name>X1I6J7_9ZZZZ</name>